<comment type="caution">
    <text evidence="1">The sequence shown here is derived from an EMBL/GenBank/DDBJ whole genome shotgun (WGS) entry which is preliminary data.</text>
</comment>
<accession>A0A421DDD8</accession>
<protein>
    <submittedName>
        <fullName evidence="1">Uncharacterized protein</fullName>
    </submittedName>
</protein>
<gene>
    <name evidence="1" type="ORF">CFD26_107574</name>
</gene>
<sequence length="146" mass="17017">MTSPTSQSTTIVETMAERRTRKFEEWGAGESLWDKAIQFPAEITREEKHKILGWPTWEEMQENTRMYLGKSVEELFQKAITSPGALTFAECRLVRDDFRVLKRMESVDCSTRKIGRARRPDLEEKWKAACAAVLSQEEKQVMRTWA</sequence>
<name>A0A421DDD8_9EURO</name>
<proteinExistence type="predicted"/>
<dbReference type="AlphaFoldDB" id="A0A421DDD8"/>
<reference evidence="1 2" key="1">
    <citation type="submission" date="2018-08" db="EMBL/GenBank/DDBJ databases">
        <title>Draft genome sequences of two Aspergillus turcosus clinical strains isolated from bronchoalveolar lavage fluid: one azole-susceptible and the other azole-resistant.</title>
        <authorList>
            <person name="Parent-Michaud M."/>
            <person name="Dufresne P.J."/>
            <person name="Fournier E."/>
            <person name="Martineau C."/>
            <person name="Moreira S."/>
            <person name="Perkins V."/>
            <person name="De Repentigny L."/>
            <person name="Dufresne S.F."/>
        </authorList>
    </citation>
    <scope>NUCLEOTIDE SEQUENCE [LARGE SCALE GENOMIC DNA]</scope>
    <source>
        <strain evidence="1">HMR AF 1038</strain>
    </source>
</reference>
<organism evidence="1 2">
    <name type="scientific">Aspergillus turcosus</name>
    <dbReference type="NCBI Taxonomy" id="1245748"/>
    <lineage>
        <taxon>Eukaryota</taxon>
        <taxon>Fungi</taxon>
        <taxon>Dikarya</taxon>
        <taxon>Ascomycota</taxon>
        <taxon>Pezizomycotina</taxon>
        <taxon>Eurotiomycetes</taxon>
        <taxon>Eurotiomycetidae</taxon>
        <taxon>Eurotiales</taxon>
        <taxon>Aspergillaceae</taxon>
        <taxon>Aspergillus</taxon>
        <taxon>Aspergillus subgen. Fumigati</taxon>
    </lineage>
</organism>
<dbReference type="EMBL" id="NIDN02000020">
    <property type="protein sequence ID" value="RLM00097.1"/>
    <property type="molecule type" value="Genomic_DNA"/>
</dbReference>
<evidence type="ECO:0000313" key="2">
    <source>
        <dbReference type="Proteomes" id="UP000215289"/>
    </source>
</evidence>
<dbReference type="Proteomes" id="UP000215289">
    <property type="component" value="Unassembled WGS sequence"/>
</dbReference>
<keyword evidence="2" id="KW-1185">Reference proteome</keyword>
<evidence type="ECO:0000313" key="1">
    <source>
        <dbReference type="EMBL" id="RLM00097.1"/>
    </source>
</evidence>
<dbReference type="OrthoDB" id="4777915at2759"/>